<accession>A0A8H8CNC7</accession>
<dbReference type="AlphaFoldDB" id="A0A8H8CNC7"/>
<dbReference type="GO" id="GO:0020037">
    <property type="term" value="F:heme binding"/>
    <property type="evidence" value="ECO:0007669"/>
    <property type="project" value="InterPro"/>
</dbReference>
<organism evidence="1">
    <name type="scientific">Psilocybe cubensis</name>
    <name type="common">Psychedelic mushroom</name>
    <name type="synonym">Stropharia cubensis</name>
    <dbReference type="NCBI Taxonomy" id="181762"/>
    <lineage>
        <taxon>Eukaryota</taxon>
        <taxon>Fungi</taxon>
        <taxon>Dikarya</taxon>
        <taxon>Basidiomycota</taxon>
        <taxon>Agaricomycotina</taxon>
        <taxon>Agaricomycetes</taxon>
        <taxon>Agaricomycetidae</taxon>
        <taxon>Agaricales</taxon>
        <taxon>Agaricineae</taxon>
        <taxon>Strophariaceae</taxon>
        <taxon>Psilocybe</taxon>
    </lineage>
</organism>
<dbReference type="SUPFAM" id="SSF48264">
    <property type="entry name" value="Cytochrome P450"/>
    <property type="match status" value="1"/>
</dbReference>
<name>A0A8H8CNC7_PSICU</name>
<protein>
    <recommendedName>
        <fullName evidence="2">Cytochrome P450</fullName>
    </recommendedName>
</protein>
<evidence type="ECO:0000313" key="1">
    <source>
        <dbReference type="EMBL" id="KAG5170929.1"/>
    </source>
</evidence>
<evidence type="ECO:0008006" key="2">
    <source>
        <dbReference type="Google" id="ProtNLM"/>
    </source>
</evidence>
<reference evidence="1" key="1">
    <citation type="submission" date="2021-02" db="EMBL/GenBank/DDBJ databases">
        <title>Psilocybe cubensis genome.</title>
        <authorList>
            <person name="Mckernan K.J."/>
            <person name="Crawford S."/>
            <person name="Trippe A."/>
            <person name="Kane L.T."/>
            <person name="Mclaughlin S."/>
        </authorList>
    </citation>
    <scope>NUCLEOTIDE SEQUENCE [LARGE SCALE GENOMIC DNA]</scope>
    <source>
        <strain evidence="1">MGC-MH-2018</strain>
    </source>
</reference>
<dbReference type="InterPro" id="IPR036396">
    <property type="entry name" value="Cyt_P450_sf"/>
</dbReference>
<proteinExistence type="predicted"/>
<dbReference type="EMBL" id="JAFIQS010000003">
    <property type="protein sequence ID" value="KAG5170929.1"/>
    <property type="molecule type" value="Genomic_DNA"/>
</dbReference>
<dbReference type="GO" id="GO:0005506">
    <property type="term" value="F:iron ion binding"/>
    <property type="evidence" value="ECO:0007669"/>
    <property type="project" value="InterPro"/>
</dbReference>
<sequence length="425" mass="47724">MDFFTLCIISASVFTLTALYFSAPRIFISNSNGQPEGTPAYQYILLKMKAVLNPPNADIATLLKERADSNQRLVRALNLSNTFVSPDPATHKEFVTQAQSLLTSAKRRGWTHFQGIALEAARWQITQLDQSSQESPGIPFDSFIQNVTLIVVLVGLLRVDKPIDSFSYLDVCTVAKNITTLWALSKRPEPIPATLLEQLSNHLSELVGAEEEKFPYPLNFVVPAWETLWRVVATTVAYSYNDETVCEEFCTFNSSPSEDAFRGEKQLGEDAPHLSRHVSIKSVVNEAMRLHPPSKRIARVRRRAWCPSFIDIWTKPDNTLTRRKHHADVERLLRCQDVWGLDAEKFRHSRHDTQLEGLPQEREESMGFVFGHGPLRCIAASWAPLAAAVISGAIIESLRADKYNLDSGEAIGGRDGWAGWSFNKI</sequence>
<dbReference type="GO" id="GO:0004497">
    <property type="term" value="F:monooxygenase activity"/>
    <property type="evidence" value="ECO:0007669"/>
    <property type="project" value="InterPro"/>
</dbReference>
<dbReference type="GO" id="GO:0016705">
    <property type="term" value="F:oxidoreductase activity, acting on paired donors, with incorporation or reduction of molecular oxygen"/>
    <property type="evidence" value="ECO:0007669"/>
    <property type="project" value="InterPro"/>
</dbReference>
<dbReference type="Gene3D" id="1.10.630.10">
    <property type="entry name" value="Cytochrome P450"/>
    <property type="match status" value="1"/>
</dbReference>
<gene>
    <name evidence="1" type="ORF">JR316_003006</name>
</gene>
<dbReference type="OrthoDB" id="10029320at2759"/>
<comment type="caution">
    <text evidence="1">The sequence shown here is derived from an EMBL/GenBank/DDBJ whole genome shotgun (WGS) entry which is preliminary data.</text>
</comment>